<evidence type="ECO:0008006" key="3">
    <source>
        <dbReference type="Google" id="ProtNLM"/>
    </source>
</evidence>
<protein>
    <recommendedName>
        <fullName evidence="3">Aldo/keto reductase</fullName>
    </recommendedName>
</protein>
<dbReference type="Proteomes" id="UP001049176">
    <property type="component" value="Chromosome 2"/>
</dbReference>
<gene>
    <name evidence="1" type="ORF">E1B28_004848</name>
</gene>
<comment type="caution">
    <text evidence="1">The sequence shown here is derived from an EMBL/GenBank/DDBJ whole genome shotgun (WGS) entry which is preliminary data.</text>
</comment>
<dbReference type="EMBL" id="CM032182">
    <property type="protein sequence ID" value="KAG7097506.1"/>
    <property type="molecule type" value="Genomic_DNA"/>
</dbReference>
<dbReference type="RefSeq" id="XP_043013976.1">
    <property type="nucleotide sequence ID" value="XM_043149370.1"/>
</dbReference>
<dbReference type="SUPFAM" id="SSF51430">
    <property type="entry name" value="NAD(P)-linked oxidoreductase"/>
    <property type="match status" value="1"/>
</dbReference>
<dbReference type="InterPro" id="IPR036812">
    <property type="entry name" value="NAD(P)_OxRdtase_dom_sf"/>
</dbReference>
<sequence>MASLPKFKLHDGQHMPTVGIGCWIGKAGEADEVTNMVATALRLGYRHIDTASNYGIISKSARQLGI</sequence>
<accession>A0A9P7UZE0</accession>
<dbReference type="KEGG" id="more:E1B28_004848"/>
<dbReference type="AlphaFoldDB" id="A0A9P7UZE0"/>
<keyword evidence="2" id="KW-1185">Reference proteome</keyword>
<dbReference type="GeneID" id="66073924"/>
<evidence type="ECO:0000313" key="1">
    <source>
        <dbReference type="EMBL" id="KAG7097506.1"/>
    </source>
</evidence>
<organism evidence="1 2">
    <name type="scientific">Marasmius oreades</name>
    <name type="common">fairy-ring Marasmius</name>
    <dbReference type="NCBI Taxonomy" id="181124"/>
    <lineage>
        <taxon>Eukaryota</taxon>
        <taxon>Fungi</taxon>
        <taxon>Dikarya</taxon>
        <taxon>Basidiomycota</taxon>
        <taxon>Agaricomycotina</taxon>
        <taxon>Agaricomycetes</taxon>
        <taxon>Agaricomycetidae</taxon>
        <taxon>Agaricales</taxon>
        <taxon>Marasmiineae</taxon>
        <taxon>Marasmiaceae</taxon>
        <taxon>Marasmius</taxon>
    </lineage>
</organism>
<proteinExistence type="predicted"/>
<dbReference type="Gene3D" id="3.20.20.100">
    <property type="entry name" value="NADP-dependent oxidoreductase domain"/>
    <property type="match status" value="1"/>
</dbReference>
<reference evidence="1" key="1">
    <citation type="journal article" date="2021" name="Genome Biol. Evol.">
        <title>The assembled and annotated genome of the fairy-ring fungus Marasmius oreades.</title>
        <authorList>
            <person name="Hiltunen M."/>
            <person name="Ament-Velasquez S.L."/>
            <person name="Johannesson H."/>
        </authorList>
    </citation>
    <scope>NUCLEOTIDE SEQUENCE</scope>
    <source>
        <strain evidence="1">03SP1</strain>
    </source>
</reference>
<name>A0A9P7UZE0_9AGAR</name>
<evidence type="ECO:0000313" key="2">
    <source>
        <dbReference type="Proteomes" id="UP001049176"/>
    </source>
</evidence>
<dbReference type="OrthoDB" id="5945798at2759"/>
<dbReference type="PROSITE" id="PS51257">
    <property type="entry name" value="PROKAR_LIPOPROTEIN"/>
    <property type="match status" value="1"/>
</dbReference>